<protein>
    <submittedName>
        <fullName evidence="4">AB hydrolase superfamily protein</fullName>
    </submittedName>
</protein>
<feature type="signal peptide" evidence="2">
    <location>
        <begin position="1"/>
        <end position="25"/>
    </location>
</feature>
<gene>
    <name evidence="4" type="ORF">GQ26_0250430</name>
</gene>
<evidence type="ECO:0000256" key="2">
    <source>
        <dbReference type="SAM" id="SignalP"/>
    </source>
</evidence>
<evidence type="ECO:0000256" key="1">
    <source>
        <dbReference type="ARBA" id="ARBA00022801"/>
    </source>
</evidence>
<sequence length="304" mass="33874">MMGFFVQLRLRIIVFFLRFMHRLTAKRPQAHPDFVLQIPSRDAGRSIKAHVYRPADPQNPSPVLLNFHGSGFVLPLHGSDNFYCRRISKEAPFTVLDIQYRLSPENPFPAPLYDVEDVVKYIKSSPTDNNHGITYDTNCICISGFSAGGNLALASSSMILPPNTFRSVIAFYPPADLATPPDAKSPPEPSNKQIPAWMAKVFDGSYFQDRDAHDPRISPFYAPAENFPDNVLIVTAGQDYLADEAAALAEGIKKEARDKHVVSLRVEGCGHAWDKNIGEEDSHRAKKRDEAYAAAVEMLKRSIS</sequence>
<organism evidence="4">
    <name type="scientific">Talaromyces marneffei PM1</name>
    <dbReference type="NCBI Taxonomy" id="1077442"/>
    <lineage>
        <taxon>Eukaryota</taxon>
        <taxon>Fungi</taxon>
        <taxon>Dikarya</taxon>
        <taxon>Ascomycota</taxon>
        <taxon>Pezizomycotina</taxon>
        <taxon>Eurotiomycetes</taxon>
        <taxon>Eurotiomycetidae</taxon>
        <taxon>Eurotiales</taxon>
        <taxon>Trichocomaceae</taxon>
        <taxon>Talaromyces</taxon>
        <taxon>Talaromyces sect. Talaromyces</taxon>
    </lineage>
</organism>
<proteinExistence type="predicted"/>
<name>A0A093VE25_TALMA</name>
<evidence type="ECO:0000313" key="4">
    <source>
        <dbReference type="EMBL" id="KFX44936.1"/>
    </source>
</evidence>
<dbReference type="GO" id="GO:0016787">
    <property type="term" value="F:hydrolase activity"/>
    <property type="evidence" value="ECO:0007669"/>
    <property type="project" value="UniProtKB-KW"/>
</dbReference>
<accession>A0A093VE25</accession>
<dbReference type="Gene3D" id="3.40.50.1820">
    <property type="entry name" value="alpha/beta hydrolase"/>
    <property type="match status" value="1"/>
</dbReference>
<reference key="1">
    <citation type="journal article" date="2014" name="PLoS Genet.">
        <title>Signature Gene Expression Reveals Novel Clues to the Molecular Mechanisms of Dimorphic Transition in Penicillium marneffei.</title>
        <authorList>
            <person name="Yang E."/>
            <person name="Wang G."/>
            <person name="Cai J."/>
            <person name="Woo P.C."/>
            <person name="Lau S.K."/>
            <person name="Yuen K.-Y."/>
            <person name="Chow W.-N."/>
            <person name="Lin X."/>
        </authorList>
    </citation>
    <scope>NUCLEOTIDE SEQUENCE [LARGE SCALE GENOMIC DNA]</scope>
    <source>
        <strain>PM1</strain>
    </source>
</reference>
<feature type="chain" id="PRO_5001888205" evidence="2">
    <location>
        <begin position="26"/>
        <end position="304"/>
    </location>
</feature>
<dbReference type="EMBL" id="JPOX01000025">
    <property type="protein sequence ID" value="KFX44936.1"/>
    <property type="molecule type" value="Genomic_DNA"/>
</dbReference>
<keyword evidence="2" id="KW-0732">Signal</keyword>
<dbReference type="PANTHER" id="PTHR48081:SF8">
    <property type="entry name" value="ALPHA_BETA HYDROLASE FOLD-3 DOMAIN-CONTAINING PROTEIN-RELATED"/>
    <property type="match status" value="1"/>
</dbReference>
<dbReference type="InterPro" id="IPR013094">
    <property type="entry name" value="AB_hydrolase_3"/>
</dbReference>
<dbReference type="InterPro" id="IPR029058">
    <property type="entry name" value="AB_hydrolase_fold"/>
</dbReference>
<feature type="domain" description="Alpha/beta hydrolase fold-3" evidence="3">
    <location>
        <begin position="64"/>
        <end position="273"/>
    </location>
</feature>
<dbReference type="eggNOG" id="KOG1515">
    <property type="taxonomic scope" value="Eukaryota"/>
</dbReference>
<dbReference type="InterPro" id="IPR050300">
    <property type="entry name" value="GDXG_lipolytic_enzyme"/>
</dbReference>
<comment type="caution">
    <text evidence="4">The sequence shown here is derived from an EMBL/GenBank/DDBJ whole genome shotgun (WGS) entry which is preliminary data.</text>
</comment>
<dbReference type="Pfam" id="PF07859">
    <property type="entry name" value="Abhydrolase_3"/>
    <property type="match status" value="1"/>
</dbReference>
<dbReference type="SUPFAM" id="SSF53474">
    <property type="entry name" value="alpha/beta-Hydrolases"/>
    <property type="match status" value="1"/>
</dbReference>
<reference evidence="4" key="2">
    <citation type="journal article" date="2014" name="PLoS Genet.">
        <title>Signature gene expression reveals novel clues to the molecular mechanisms of dimorphic transition in Penicillium marneffei.</title>
        <authorList>
            <person name="Yang E."/>
            <person name="Wang G."/>
            <person name="Cai J."/>
            <person name="Woo P.C."/>
            <person name="Lau S.K."/>
            <person name="Yuen K.-Y."/>
            <person name="Chow W.-N."/>
            <person name="Lin X."/>
        </authorList>
    </citation>
    <scope>NUCLEOTIDE SEQUENCE</scope>
    <source>
        <strain evidence="4">PM1</strain>
    </source>
</reference>
<dbReference type="AlphaFoldDB" id="A0A093VE25"/>
<dbReference type="HOGENOM" id="CLU_012494_3_0_1"/>
<keyword evidence="1 4" id="KW-0378">Hydrolase</keyword>
<dbReference type="PANTHER" id="PTHR48081">
    <property type="entry name" value="AB HYDROLASE SUPERFAMILY PROTEIN C4A8.06C"/>
    <property type="match status" value="1"/>
</dbReference>
<evidence type="ECO:0000259" key="3">
    <source>
        <dbReference type="Pfam" id="PF07859"/>
    </source>
</evidence>